<dbReference type="SMART" id="SM01323">
    <property type="entry name" value="YajC"/>
    <property type="match status" value="1"/>
</dbReference>
<comment type="similarity">
    <text evidence="2">Belongs to the YajC family.</text>
</comment>
<dbReference type="GO" id="GO:0005886">
    <property type="term" value="C:plasma membrane"/>
    <property type="evidence" value="ECO:0007669"/>
    <property type="project" value="UniProtKB-SubCell"/>
</dbReference>
<feature type="compositionally biased region" description="Low complexity" evidence="10">
    <location>
        <begin position="84"/>
        <end position="94"/>
    </location>
</feature>
<keyword evidence="12" id="KW-1185">Reference proteome</keyword>
<name>A0A0R2H1H3_9LACO</name>
<dbReference type="eggNOG" id="COG1862">
    <property type="taxonomic scope" value="Bacteria"/>
</dbReference>
<dbReference type="AlphaFoldDB" id="A0A0R2H1H3"/>
<dbReference type="Pfam" id="PF02699">
    <property type="entry name" value="YajC"/>
    <property type="match status" value="1"/>
</dbReference>
<dbReference type="GO" id="GO:0015031">
    <property type="term" value="P:protein transport"/>
    <property type="evidence" value="ECO:0007669"/>
    <property type="project" value="UniProtKB-KW"/>
</dbReference>
<evidence type="ECO:0000256" key="4">
    <source>
        <dbReference type="ARBA" id="ARBA00022475"/>
    </source>
</evidence>
<protein>
    <recommendedName>
        <fullName evidence="13">Preprotein translocase subunit YajC</fullName>
    </recommendedName>
</protein>
<evidence type="ECO:0000256" key="8">
    <source>
        <dbReference type="ARBA" id="ARBA00023010"/>
    </source>
</evidence>
<keyword evidence="5" id="KW-0812">Transmembrane</keyword>
<dbReference type="RefSeq" id="WP_056994754.1">
    <property type="nucleotide sequence ID" value="NZ_CAJJLJ010000029.1"/>
</dbReference>
<evidence type="ECO:0000256" key="6">
    <source>
        <dbReference type="ARBA" id="ARBA00022927"/>
    </source>
</evidence>
<keyword evidence="7" id="KW-1133">Transmembrane helix</keyword>
<evidence type="ECO:0000313" key="11">
    <source>
        <dbReference type="EMBL" id="KRN43799.1"/>
    </source>
</evidence>
<dbReference type="PANTHER" id="PTHR33909:SF1">
    <property type="entry name" value="SEC TRANSLOCON ACCESSORY COMPLEX SUBUNIT YAJC"/>
    <property type="match status" value="1"/>
</dbReference>
<evidence type="ECO:0000256" key="2">
    <source>
        <dbReference type="ARBA" id="ARBA00006742"/>
    </source>
</evidence>
<keyword evidence="3" id="KW-0813">Transport</keyword>
<evidence type="ECO:0000256" key="1">
    <source>
        <dbReference type="ARBA" id="ARBA00004162"/>
    </source>
</evidence>
<dbReference type="PANTHER" id="PTHR33909">
    <property type="entry name" value="SEC TRANSLOCON ACCESSORY COMPLEX SUBUNIT YAJC"/>
    <property type="match status" value="1"/>
</dbReference>
<dbReference type="OrthoDB" id="9800132at2"/>
<evidence type="ECO:0000256" key="10">
    <source>
        <dbReference type="SAM" id="MobiDB-lite"/>
    </source>
</evidence>
<keyword evidence="6" id="KW-0653">Protein transport</keyword>
<gene>
    <name evidence="11" type="ORF">IV41_GL001253</name>
</gene>
<reference evidence="11 12" key="1">
    <citation type="journal article" date="2015" name="Genome Announc.">
        <title>Expanding the biotechnology potential of lactobacilli through comparative genomics of 213 strains and associated genera.</title>
        <authorList>
            <person name="Sun Z."/>
            <person name="Harris H.M."/>
            <person name="McCann A."/>
            <person name="Guo C."/>
            <person name="Argimon S."/>
            <person name="Zhang W."/>
            <person name="Yang X."/>
            <person name="Jeffery I.B."/>
            <person name="Cooney J.C."/>
            <person name="Kagawa T.F."/>
            <person name="Liu W."/>
            <person name="Song Y."/>
            <person name="Salvetti E."/>
            <person name="Wrobel A."/>
            <person name="Rasinkangas P."/>
            <person name="Parkhill J."/>
            <person name="Rea M.C."/>
            <person name="O'Sullivan O."/>
            <person name="Ritari J."/>
            <person name="Douillard F.P."/>
            <person name="Paul Ross R."/>
            <person name="Yang R."/>
            <person name="Briner A.E."/>
            <person name="Felis G.E."/>
            <person name="de Vos W.M."/>
            <person name="Barrangou R."/>
            <person name="Klaenhammer T.R."/>
            <person name="Caufield P.W."/>
            <person name="Cui Y."/>
            <person name="Zhang H."/>
            <person name="O'Toole P.W."/>
        </authorList>
    </citation>
    <scope>NUCLEOTIDE SEQUENCE [LARGE SCALE GENOMIC DNA]</scope>
    <source>
        <strain evidence="11 12">DSM 14792</strain>
    </source>
</reference>
<evidence type="ECO:0008006" key="13">
    <source>
        <dbReference type="Google" id="ProtNLM"/>
    </source>
</evidence>
<dbReference type="InterPro" id="IPR003849">
    <property type="entry name" value="Preprotein_translocase_YajC"/>
</dbReference>
<feature type="region of interest" description="Disordered" evidence="10">
    <location>
        <begin position="84"/>
        <end position="128"/>
    </location>
</feature>
<proteinExistence type="inferred from homology"/>
<keyword evidence="9" id="KW-0472">Membrane</keyword>
<dbReference type="PRINTS" id="PR01853">
    <property type="entry name" value="YAJCTRNLCASE"/>
</dbReference>
<dbReference type="EMBL" id="JQBA01000033">
    <property type="protein sequence ID" value="KRN43799.1"/>
    <property type="molecule type" value="Genomic_DNA"/>
</dbReference>
<evidence type="ECO:0000256" key="3">
    <source>
        <dbReference type="ARBA" id="ARBA00022448"/>
    </source>
</evidence>
<evidence type="ECO:0000256" key="5">
    <source>
        <dbReference type="ARBA" id="ARBA00022692"/>
    </source>
</evidence>
<organism evidence="11 12">
    <name type="scientific">Limosilactobacillus ingluviei</name>
    <dbReference type="NCBI Taxonomy" id="148604"/>
    <lineage>
        <taxon>Bacteria</taxon>
        <taxon>Bacillati</taxon>
        <taxon>Bacillota</taxon>
        <taxon>Bacilli</taxon>
        <taxon>Lactobacillales</taxon>
        <taxon>Lactobacillaceae</taxon>
        <taxon>Limosilactobacillus</taxon>
    </lineage>
</organism>
<comment type="caution">
    <text evidence="11">The sequence shown here is derived from an EMBL/GenBank/DDBJ whole genome shotgun (WGS) entry which is preliminary data.</text>
</comment>
<dbReference type="STRING" id="1203076.GCA_000312405_00934"/>
<keyword evidence="4" id="KW-1003">Cell membrane</keyword>
<feature type="compositionally biased region" description="Basic and acidic residues" evidence="10">
    <location>
        <begin position="97"/>
        <end position="109"/>
    </location>
</feature>
<accession>A0A0R2H1H3</accession>
<comment type="subcellular location">
    <subcellularLocation>
        <location evidence="1">Cell membrane</location>
        <topology evidence="1">Single-pass membrane protein</topology>
    </subcellularLocation>
</comment>
<dbReference type="NCBIfam" id="TIGR00739">
    <property type="entry name" value="yajC"/>
    <property type="match status" value="1"/>
</dbReference>
<evidence type="ECO:0000256" key="9">
    <source>
        <dbReference type="ARBA" id="ARBA00023136"/>
    </source>
</evidence>
<dbReference type="Proteomes" id="UP000051639">
    <property type="component" value="Unassembled WGS sequence"/>
</dbReference>
<sequence>MSSILLIVLMVALMYFFMIRPQQKQQKKHQSMMSQLKPGDHVVTIGRLHGVVAEIDQQKRTVTLDCEGVYLVFDLGAIQRVEAQATEAPASAADAEAEAKAEPTAKADVEQPAEPEEAAPAEKATEDK</sequence>
<evidence type="ECO:0000256" key="7">
    <source>
        <dbReference type="ARBA" id="ARBA00022989"/>
    </source>
</evidence>
<keyword evidence="8" id="KW-0811">Translocation</keyword>
<dbReference type="PATRIC" id="fig|148604.4.peg.1288"/>
<evidence type="ECO:0000313" key="12">
    <source>
        <dbReference type="Proteomes" id="UP000051639"/>
    </source>
</evidence>